<dbReference type="InterPro" id="IPR051531">
    <property type="entry name" value="N-acetyltransferase"/>
</dbReference>
<evidence type="ECO:0000313" key="5">
    <source>
        <dbReference type="EMBL" id="CAB4746430.1"/>
    </source>
</evidence>
<dbReference type="PROSITE" id="PS51186">
    <property type="entry name" value="GNAT"/>
    <property type="match status" value="1"/>
</dbReference>
<accession>A0A6J6TGW7</accession>
<dbReference type="SUPFAM" id="SSF55729">
    <property type="entry name" value="Acyl-CoA N-acyltransferases (Nat)"/>
    <property type="match status" value="1"/>
</dbReference>
<dbReference type="InterPro" id="IPR016181">
    <property type="entry name" value="Acyl_CoA_acyltransferase"/>
</dbReference>
<evidence type="ECO:0000256" key="3">
    <source>
        <dbReference type="ARBA" id="ARBA00038502"/>
    </source>
</evidence>
<protein>
    <submittedName>
        <fullName evidence="5">Unannotated protein</fullName>
    </submittedName>
</protein>
<evidence type="ECO:0000259" key="4">
    <source>
        <dbReference type="PROSITE" id="PS51186"/>
    </source>
</evidence>
<dbReference type="EMBL" id="CAFBPA010000137">
    <property type="protein sequence ID" value="CAB5008710.1"/>
    <property type="molecule type" value="Genomic_DNA"/>
</dbReference>
<reference evidence="5" key="1">
    <citation type="submission" date="2020-05" db="EMBL/GenBank/DDBJ databases">
        <authorList>
            <person name="Chiriac C."/>
            <person name="Salcher M."/>
            <person name="Ghai R."/>
            <person name="Kavagutti S V."/>
        </authorList>
    </citation>
    <scope>NUCLEOTIDE SEQUENCE</scope>
</reference>
<keyword evidence="2" id="KW-0012">Acyltransferase</keyword>
<dbReference type="Gene3D" id="3.40.630.30">
    <property type="match status" value="1"/>
</dbReference>
<evidence type="ECO:0000256" key="1">
    <source>
        <dbReference type="ARBA" id="ARBA00022679"/>
    </source>
</evidence>
<keyword evidence="1" id="KW-0808">Transferase</keyword>
<dbReference type="Pfam" id="PF13302">
    <property type="entry name" value="Acetyltransf_3"/>
    <property type="match status" value="1"/>
</dbReference>
<sequence>MSWPVTLADGPVALRPLRGRDGRTWKAIRLRNQDWLQEWEATLPPEGRQPGEIPANFRAMVRRMGREARQGRALPWAISYDGQLVGQLTVGGITLGSLRACYIGYWIDQDYAGRGITPTAVALACDYCTSELGLHRVEINIRPENTASRRVVEKLGLRQEGLRPQYLHIDGEWRDHITYSVTQGDYPAGVLEQWRRNQIPSQN</sequence>
<proteinExistence type="inferred from homology"/>
<comment type="similarity">
    <text evidence="3">Belongs to the acetyltransferase family. RimJ subfamily.</text>
</comment>
<dbReference type="PANTHER" id="PTHR43792:SF8">
    <property type="entry name" value="[RIBOSOMAL PROTEIN US5]-ALANINE N-ACETYLTRANSFERASE"/>
    <property type="match status" value="1"/>
</dbReference>
<dbReference type="AlphaFoldDB" id="A0A6J6TGW7"/>
<dbReference type="EMBL" id="CAEZZA010000073">
    <property type="protein sequence ID" value="CAB4746430.1"/>
    <property type="molecule type" value="Genomic_DNA"/>
</dbReference>
<dbReference type="GO" id="GO:0008999">
    <property type="term" value="F:protein-N-terminal-alanine acetyltransferase activity"/>
    <property type="evidence" value="ECO:0007669"/>
    <property type="project" value="TreeGrafter"/>
</dbReference>
<name>A0A6J6TGW7_9ZZZZ</name>
<evidence type="ECO:0000256" key="2">
    <source>
        <dbReference type="ARBA" id="ARBA00023315"/>
    </source>
</evidence>
<evidence type="ECO:0000313" key="6">
    <source>
        <dbReference type="EMBL" id="CAB5008710.1"/>
    </source>
</evidence>
<organism evidence="5">
    <name type="scientific">freshwater metagenome</name>
    <dbReference type="NCBI Taxonomy" id="449393"/>
    <lineage>
        <taxon>unclassified sequences</taxon>
        <taxon>metagenomes</taxon>
        <taxon>ecological metagenomes</taxon>
    </lineage>
</organism>
<gene>
    <name evidence="5" type="ORF">UFOPK2809_00661</name>
    <name evidence="6" type="ORF">UFOPK4043_00946</name>
</gene>
<dbReference type="InterPro" id="IPR000182">
    <property type="entry name" value="GNAT_dom"/>
</dbReference>
<dbReference type="GO" id="GO:0005737">
    <property type="term" value="C:cytoplasm"/>
    <property type="evidence" value="ECO:0007669"/>
    <property type="project" value="TreeGrafter"/>
</dbReference>
<dbReference type="PANTHER" id="PTHR43792">
    <property type="entry name" value="GNAT FAMILY, PUTATIVE (AFU_ORTHOLOGUE AFUA_3G00765)-RELATED-RELATED"/>
    <property type="match status" value="1"/>
</dbReference>
<feature type="domain" description="N-acetyltransferase" evidence="4">
    <location>
        <begin position="26"/>
        <end position="184"/>
    </location>
</feature>